<comment type="similarity">
    <text evidence="2">Belongs to the NRAP family.</text>
</comment>
<sequence length="1347" mass="144619">MAAAAAKRRAGDGVVAVKGKKEQQQQQQQQKKKKEEAEASDAEMDMDMDEDEDDEMKTDSAEAPAHGGEPKKTGSKQQVGNAEIMALNEASMLFKSNLFRLQIDELLGETAVAAGSRATRGLDAALKQIRDVLVGLEGTGELTVEAAGALVRRLGREAGAEVAIPFPDPDPGAAGAAGLRLAFAAPDAVHVVGSYALGTAVRTRGGFNVDVVAQMPGRLLQERDHLNYRYFYKRAFYVAMVRVGLQRSAVGEAFDVGFELLRGDTRLPAVVLRPRAAGARRLAGLGRGCAVRIVAGIAGDALPLHRLAPARNQVRPAFLLERNSVAVDDDSGSAPPPTPQYSAALLGDALLLTHMAYLFETARTCPEFPRAAALLRIWRAQRSTAGRSVGARALRGAPRLGGFVLTMVLAWLVRSPRSAGSGSGARLAASMNAHQLFKGAIEFLAAHRFEACPVQFGPGAEPAAAFASAGGADAAVFVDPSGTTNLLAGVQPWELAELRMEARQTALDLSHHSDHRFDRVFLSAALTDVAAKYDHVFRLEIDLAQLLPPRHGPALSVARRLAELEAGHPVAAAQARIARLLGSALAAQARLVAVHPCADAAFEDRARAARRHVFYIGVVADPDEARRLVALGPSPDAQPDAAARFRALWGAKAELRRFRDGAIRLAAVWGAAAMPSEARAMILPRMVAFLLRRHFAADVPPGLLLPDDQAAADSARPAPAATAQPTDGSPPPPPPRLFALSEPIARFAATRDLAESDADQITFEAALAALDQLERDLRALEDQLPLRVLAVHPVAPALRYAALAPPKPLAPARDDAFIEPLHVLLEFAGSTKWPGDIAALHKVKAAFLLRLAECYAAAHPAARVAVASRLYGYGAADGLLTGASVPTLAAHADDFDYERDAFVDIRHAESGYAFRLSILCDHEGALLAEKAQDLRRAALPAHADAADAAHRRWLRSNKWRPRHHHRIHDLCQRHHPAASMTIRLLKRWLSRHMVLGQPVGVPEELAELLVARVFADAWNGLAAPASAYAGFVRCLQLLAEWRWKDDLCAVDFAAISGSDDTTDQQQKQQQHEMWLPTGMGPDACAALQKAFDDAKERNKIKLELRIATEDDPAAQWWGSVPVVLTRRLRSMAAASLHEIARCLDAGSDAHLPQVFTAPLADYDFVIRLNRDAVCRRYEQPPPAAFGDHPERAKDGDGAPGGDGKEVFKNLLLSAQQQQQEQEGAGARLPRVKQHANPFGQPGMIGFDPVALFVRDLVNVYRDSLLVFNDVHGGDCIAGLWNPAVVGRPVPFVAAMPANMQPVASTTTTASAESGSRPMAQVNTAAILEEIARIGEGLVESIAVNNTK</sequence>
<keyword evidence="3" id="KW-0694">RNA-binding</keyword>
<comment type="caution">
    <text evidence="12">The sequence shown here is derived from an EMBL/GenBank/DDBJ whole genome shotgun (WGS) entry which is preliminary data.</text>
</comment>
<dbReference type="Pfam" id="PF17403">
    <property type="entry name" value="Nrap_D2"/>
    <property type="match status" value="1"/>
</dbReference>
<dbReference type="InterPro" id="IPR035368">
    <property type="entry name" value="Nrap_D3"/>
</dbReference>
<reference evidence="12" key="1">
    <citation type="submission" date="2022-07" db="EMBL/GenBank/DDBJ databases">
        <title>Phylogenomic reconstructions and comparative analyses of Kickxellomycotina fungi.</title>
        <authorList>
            <person name="Reynolds N.K."/>
            <person name="Stajich J.E."/>
            <person name="Barry K."/>
            <person name="Grigoriev I.V."/>
            <person name="Crous P."/>
            <person name="Smith M.E."/>
        </authorList>
    </citation>
    <scope>NUCLEOTIDE SEQUENCE</scope>
    <source>
        <strain evidence="12">NBRC 105414</strain>
    </source>
</reference>
<feature type="domain" description="Nrap protein" evidence="10">
    <location>
        <begin position="975"/>
        <end position="1155"/>
    </location>
</feature>
<accession>A0A9W8HC13</accession>
<name>A0A9W8HC13_9FUNG</name>
<dbReference type="Pfam" id="PF17404">
    <property type="entry name" value="Nrap_D3"/>
    <property type="match status" value="1"/>
</dbReference>
<dbReference type="Pfam" id="PF17406">
    <property type="entry name" value="Nrap_D5"/>
    <property type="match status" value="1"/>
</dbReference>
<feature type="domain" description="Nrap protein" evidence="9">
    <location>
        <begin position="755"/>
        <end position="972"/>
    </location>
</feature>
<evidence type="ECO:0000256" key="1">
    <source>
        <dbReference type="ARBA" id="ARBA00004604"/>
    </source>
</evidence>
<dbReference type="GO" id="GO:0006364">
    <property type="term" value="P:rRNA processing"/>
    <property type="evidence" value="ECO:0007669"/>
    <property type="project" value="TreeGrafter"/>
</dbReference>
<feature type="domain" description="Nrap protein" evidence="6">
    <location>
        <begin position="209"/>
        <end position="362"/>
    </location>
</feature>
<evidence type="ECO:0000256" key="5">
    <source>
        <dbReference type="SAM" id="MobiDB-lite"/>
    </source>
</evidence>
<dbReference type="InterPro" id="IPR035369">
    <property type="entry name" value="Nrap_D4"/>
</dbReference>
<dbReference type="PANTHER" id="PTHR17972">
    <property type="entry name" value="NUCLEOLAR RNA-ASSOCIATED PROTEIN"/>
    <property type="match status" value="1"/>
</dbReference>
<dbReference type="GO" id="GO:0006409">
    <property type="term" value="P:tRNA export from nucleus"/>
    <property type="evidence" value="ECO:0007669"/>
    <property type="project" value="TreeGrafter"/>
</dbReference>
<evidence type="ECO:0000256" key="3">
    <source>
        <dbReference type="ARBA" id="ARBA00022884"/>
    </source>
</evidence>
<dbReference type="EMBL" id="JANBUL010000078">
    <property type="protein sequence ID" value="KAJ2782247.1"/>
    <property type="molecule type" value="Genomic_DNA"/>
</dbReference>
<feature type="region of interest" description="Disordered" evidence="5">
    <location>
        <begin position="1179"/>
        <end position="1200"/>
    </location>
</feature>
<proteinExistence type="inferred from homology"/>
<evidence type="ECO:0000259" key="9">
    <source>
        <dbReference type="Pfam" id="PF17405"/>
    </source>
</evidence>
<keyword evidence="13" id="KW-1185">Reference proteome</keyword>
<evidence type="ECO:0000259" key="6">
    <source>
        <dbReference type="Pfam" id="PF03813"/>
    </source>
</evidence>
<dbReference type="InterPro" id="IPR035082">
    <property type="entry name" value="Nrap_D1"/>
</dbReference>
<dbReference type="InterPro" id="IPR035371">
    <property type="entry name" value="Nrap_D6"/>
</dbReference>
<dbReference type="InterPro" id="IPR005554">
    <property type="entry name" value="NOL6/Upt22"/>
</dbReference>
<dbReference type="GO" id="GO:0034456">
    <property type="term" value="C:UTP-C complex"/>
    <property type="evidence" value="ECO:0007669"/>
    <property type="project" value="TreeGrafter"/>
</dbReference>
<dbReference type="Pfam" id="PF17407">
    <property type="entry name" value="Nrap_D6"/>
    <property type="match status" value="1"/>
</dbReference>
<dbReference type="Gene3D" id="3.30.70.3030">
    <property type="match status" value="1"/>
</dbReference>
<comment type="subcellular location">
    <subcellularLocation>
        <location evidence="1">Nucleus</location>
        <location evidence="1">Nucleolus</location>
    </subcellularLocation>
</comment>
<dbReference type="Pfam" id="PF17405">
    <property type="entry name" value="Nrap_D4"/>
    <property type="match status" value="1"/>
</dbReference>
<dbReference type="Proteomes" id="UP001140217">
    <property type="component" value="Unassembled WGS sequence"/>
</dbReference>
<feature type="region of interest" description="Disordered" evidence="5">
    <location>
        <begin position="707"/>
        <end position="736"/>
    </location>
</feature>
<dbReference type="PANTHER" id="PTHR17972:SF0">
    <property type="entry name" value="NUCLEOLAR PROTEIN 6"/>
    <property type="match status" value="1"/>
</dbReference>
<dbReference type="GO" id="GO:0003723">
    <property type="term" value="F:RNA binding"/>
    <property type="evidence" value="ECO:0007669"/>
    <property type="project" value="UniProtKB-KW"/>
</dbReference>
<evidence type="ECO:0000259" key="10">
    <source>
        <dbReference type="Pfam" id="PF17406"/>
    </source>
</evidence>
<evidence type="ECO:0000256" key="4">
    <source>
        <dbReference type="ARBA" id="ARBA00023242"/>
    </source>
</evidence>
<protein>
    <submittedName>
        <fullName evidence="12">U3 snoRNP protein</fullName>
    </submittedName>
</protein>
<keyword evidence="4" id="KW-0539">Nucleus</keyword>
<feature type="compositionally biased region" description="Low complexity" evidence="5">
    <location>
        <begin position="707"/>
        <end position="727"/>
    </location>
</feature>
<dbReference type="InterPro" id="IPR035367">
    <property type="entry name" value="Nrap_D2"/>
</dbReference>
<dbReference type="OrthoDB" id="10251401at2759"/>
<dbReference type="GO" id="GO:0032040">
    <property type="term" value="C:small-subunit processome"/>
    <property type="evidence" value="ECO:0007669"/>
    <property type="project" value="TreeGrafter"/>
</dbReference>
<feature type="domain" description="Nrap protein" evidence="7">
    <location>
        <begin position="368"/>
        <end position="523"/>
    </location>
</feature>
<gene>
    <name evidence="12" type="primary">UTP22</name>
    <name evidence="12" type="ORF">H4R18_002391</name>
</gene>
<feature type="domain" description="Nrap protein" evidence="11">
    <location>
        <begin position="1159"/>
        <end position="1341"/>
    </location>
</feature>
<evidence type="ECO:0000313" key="13">
    <source>
        <dbReference type="Proteomes" id="UP001140217"/>
    </source>
</evidence>
<feature type="domain" description="Nrap protein" evidence="8">
    <location>
        <begin position="531"/>
        <end position="695"/>
    </location>
</feature>
<dbReference type="GO" id="GO:0032545">
    <property type="term" value="C:CURI complex"/>
    <property type="evidence" value="ECO:0007669"/>
    <property type="project" value="TreeGrafter"/>
</dbReference>
<feature type="compositionally biased region" description="Acidic residues" evidence="5">
    <location>
        <begin position="38"/>
        <end position="56"/>
    </location>
</feature>
<evidence type="ECO:0000259" key="11">
    <source>
        <dbReference type="Pfam" id="PF17407"/>
    </source>
</evidence>
<feature type="compositionally biased region" description="Basic and acidic residues" evidence="5">
    <location>
        <begin position="1187"/>
        <end position="1200"/>
    </location>
</feature>
<dbReference type="Pfam" id="PF03813">
    <property type="entry name" value="Nrap"/>
    <property type="match status" value="1"/>
</dbReference>
<evidence type="ECO:0000259" key="8">
    <source>
        <dbReference type="Pfam" id="PF17404"/>
    </source>
</evidence>
<dbReference type="InterPro" id="IPR035370">
    <property type="entry name" value="Nrap_D5"/>
</dbReference>
<organism evidence="12 13">
    <name type="scientific">Coemansia javaensis</name>
    <dbReference type="NCBI Taxonomy" id="2761396"/>
    <lineage>
        <taxon>Eukaryota</taxon>
        <taxon>Fungi</taxon>
        <taxon>Fungi incertae sedis</taxon>
        <taxon>Zoopagomycota</taxon>
        <taxon>Kickxellomycotina</taxon>
        <taxon>Kickxellomycetes</taxon>
        <taxon>Kickxellales</taxon>
        <taxon>Kickxellaceae</taxon>
        <taxon>Coemansia</taxon>
    </lineage>
</organism>
<dbReference type="Gene3D" id="1.10.1410.10">
    <property type="match status" value="2"/>
</dbReference>
<evidence type="ECO:0000259" key="7">
    <source>
        <dbReference type="Pfam" id="PF17403"/>
    </source>
</evidence>
<evidence type="ECO:0000256" key="2">
    <source>
        <dbReference type="ARBA" id="ARBA00006674"/>
    </source>
</evidence>
<evidence type="ECO:0000313" key="12">
    <source>
        <dbReference type="EMBL" id="KAJ2782247.1"/>
    </source>
</evidence>
<feature type="region of interest" description="Disordered" evidence="5">
    <location>
        <begin position="1"/>
        <end position="78"/>
    </location>
</feature>